<dbReference type="Pfam" id="PF04773">
    <property type="entry name" value="FecR"/>
    <property type="match status" value="1"/>
</dbReference>
<dbReference type="Gene3D" id="2.60.120.1440">
    <property type="match status" value="1"/>
</dbReference>
<organism evidence="2 3">
    <name type="scientific">Hylemonella gracilis str. Niagara R</name>
    <dbReference type="NCBI Taxonomy" id="1458275"/>
    <lineage>
        <taxon>Bacteria</taxon>
        <taxon>Pseudomonadati</taxon>
        <taxon>Pseudomonadota</taxon>
        <taxon>Betaproteobacteria</taxon>
        <taxon>Burkholderiales</taxon>
        <taxon>Comamonadaceae</taxon>
        <taxon>Hylemonella</taxon>
    </lineage>
</organism>
<dbReference type="InterPro" id="IPR012373">
    <property type="entry name" value="Ferrdict_sens_TM"/>
</dbReference>
<evidence type="ECO:0000313" key="3">
    <source>
        <dbReference type="Proteomes" id="UP000023268"/>
    </source>
</evidence>
<dbReference type="eggNOG" id="COG3712">
    <property type="taxonomic scope" value="Bacteria"/>
</dbReference>
<name>A0A016XIE3_9BURK</name>
<sequence length="310" mass="34062">MTETALSSDPLATIRSRAAEWIVQIEGAGSEQERAAHLEACHAWRGEDARHEQVFQQMQRMWSSVDAPPPRGKKASAVLAIAILTCVTWAWLPTDRWLAEQRTARGEVRRLTLADGSVLTLDSATALDVRIDAHGRVIRLHAGRVLAEVAKDEAGRAFVITGRDGTAHALGTRYIVDQRDADTRVEVLESRVAVASRQRPNQSIVLQAGEGVQYTDRALGPKTSVPTTAALAWTNARLVFNEAPLKQVIAELARYRPGVLTIQGDEKLQSLRFTGVLPLDDTDAALRIVAQNLQLKISKLTPYMVWVEAP</sequence>
<proteinExistence type="predicted"/>
<gene>
    <name evidence="2" type="ORF">AZ34_11180</name>
</gene>
<dbReference type="InterPro" id="IPR006860">
    <property type="entry name" value="FecR"/>
</dbReference>
<feature type="domain" description="FecR protein" evidence="1">
    <location>
        <begin position="102"/>
        <end position="192"/>
    </location>
</feature>
<dbReference type="OrthoDB" id="1100567at2"/>
<evidence type="ECO:0000259" key="1">
    <source>
        <dbReference type="Pfam" id="PF04773"/>
    </source>
</evidence>
<reference evidence="2 3" key="1">
    <citation type="submission" date="2014-02" db="EMBL/GenBank/DDBJ databases">
        <title>Draft Genome of Hylemonella gracilis isolated from the Niagara River.</title>
        <authorList>
            <person name="Pawlowski D.R."/>
            <person name="Koudelka G.B."/>
        </authorList>
    </citation>
    <scope>NUCLEOTIDE SEQUENCE [LARGE SCALE GENOMIC DNA]</scope>
    <source>
        <strain evidence="2 3">Niagara R</strain>
    </source>
</reference>
<dbReference type="STRING" id="1458275.AZ34_11180"/>
<evidence type="ECO:0000313" key="2">
    <source>
        <dbReference type="EMBL" id="EYC51581.1"/>
    </source>
</evidence>
<dbReference type="PANTHER" id="PTHR30273:SF2">
    <property type="entry name" value="PROTEIN FECR"/>
    <property type="match status" value="1"/>
</dbReference>
<protein>
    <submittedName>
        <fullName evidence="2">Iron dicitrate transport regulator FecR</fullName>
    </submittedName>
</protein>
<dbReference type="PIRSF" id="PIRSF018266">
    <property type="entry name" value="FecR"/>
    <property type="match status" value="1"/>
</dbReference>
<dbReference type="RefSeq" id="WP_035608021.1">
    <property type="nucleotide sequence ID" value="NZ_JEMG01000001.1"/>
</dbReference>
<accession>A0A016XIE3</accession>
<dbReference type="GO" id="GO:0016989">
    <property type="term" value="F:sigma factor antagonist activity"/>
    <property type="evidence" value="ECO:0007669"/>
    <property type="project" value="TreeGrafter"/>
</dbReference>
<dbReference type="AlphaFoldDB" id="A0A016XIE3"/>
<dbReference type="Proteomes" id="UP000023268">
    <property type="component" value="Unassembled WGS sequence"/>
</dbReference>
<dbReference type="EMBL" id="JEMG01000001">
    <property type="protein sequence ID" value="EYC51581.1"/>
    <property type="molecule type" value="Genomic_DNA"/>
</dbReference>
<dbReference type="Gene3D" id="3.55.50.30">
    <property type="match status" value="1"/>
</dbReference>
<comment type="caution">
    <text evidence="2">The sequence shown here is derived from an EMBL/GenBank/DDBJ whole genome shotgun (WGS) entry which is preliminary data.</text>
</comment>
<dbReference type="PANTHER" id="PTHR30273">
    <property type="entry name" value="PERIPLASMIC SIGNAL SENSOR AND SIGMA FACTOR ACTIVATOR FECR-RELATED"/>
    <property type="match status" value="1"/>
</dbReference>